<comment type="caution">
    <text evidence="1">The sequence shown here is derived from an EMBL/GenBank/DDBJ whole genome shotgun (WGS) entry which is preliminary data.</text>
</comment>
<dbReference type="Proteomes" id="UP000589036">
    <property type="component" value="Unassembled WGS sequence"/>
</dbReference>
<dbReference type="RefSeq" id="WP_179642448.1">
    <property type="nucleotide sequence ID" value="NZ_BAAAYY010000022.1"/>
</dbReference>
<accession>A0A852TWU1</accession>
<dbReference type="AlphaFoldDB" id="A0A852TWU1"/>
<keyword evidence="2" id="KW-1185">Reference proteome</keyword>
<sequence length="218" mass="24668">MIFDQLISTLGAAGGISAIVAYLTSRIQRSATVESAQIAASAQLNSALHQLQSQSDLERQKVTQTEKQASFQALSVWLHDLEVMIDDIWAGLCGEDLSERENARRLIEEIPWEGRRLPREIVQRKYLWSSETRNLVGEIIGHLGTLYNTSKGALVCLDDERTISPFYGKDERRVRLGECKSEVWQARSDFLSLREMVYSNLHDETFVPSSLNSNRLPN</sequence>
<name>A0A852TWU1_9ACTN</name>
<gene>
    <name evidence="1" type="ORF">HDA32_001450</name>
</gene>
<evidence type="ECO:0000313" key="2">
    <source>
        <dbReference type="Proteomes" id="UP000589036"/>
    </source>
</evidence>
<reference evidence="1 2" key="1">
    <citation type="submission" date="2020-07" db="EMBL/GenBank/DDBJ databases">
        <title>Sequencing the genomes of 1000 actinobacteria strains.</title>
        <authorList>
            <person name="Klenk H.-P."/>
        </authorList>
    </citation>
    <scope>NUCLEOTIDE SEQUENCE [LARGE SCALE GENOMIC DNA]</scope>
    <source>
        <strain evidence="1 2">CXB654</strain>
    </source>
</reference>
<evidence type="ECO:0000313" key="1">
    <source>
        <dbReference type="EMBL" id="NYE46330.1"/>
    </source>
</evidence>
<dbReference type="EMBL" id="JACCCC010000001">
    <property type="protein sequence ID" value="NYE46330.1"/>
    <property type="molecule type" value="Genomic_DNA"/>
</dbReference>
<proteinExistence type="predicted"/>
<protein>
    <submittedName>
        <fullName evidence="1">Uncharacterized protein</fullName>
    </submittedName>
</protein>
<organism evidence="1 2">
    <name type="scientific">Spinactinospora alkalitolerans</name>
    <dbReference type="NCBI Taxonomy" id="687207"/>
    <lineage>
        <taxon>Bacteria</taxon>
        <taxon>Bacillati</taxon>
        <taxon>Actinomycetota</taxon>
        <taxon>Actinomycetes</taxon>
        <taxon>Streptosporangiales</taxon>
        <taxon>Nocardiopsidaceae</taxon>
        <taxon>Spinactinospora</taxon>
    </lineage>
</organism>